<keyword evidence="2" id="KW-1185">Reference proteome</keyword>
<dbReference type="Proteomes" id="UP001497382">
    <property type="component" value="Unassembled WGS sequence"/>
</dbReference>
<proteinExistence type="predicted"/>
<name>A0AAV2AIW1_9ARAC</name>
<accession>A0AAV2AIW1</accession>
<evidence type="ECO:0000313" key="1">
    <source>
        <dbReference type="EMBL" id="CAL1283882.1"/>
    </source>
</evidence>
<dbReference type="AlphaFoldDB" id="A0AAV2AIW1"/>
<comment type="caution">
    <text evidence="1">The sequence shown here is derived from an EMBL/GenBank/DDBJ whole genome shotgun (WGS) entry which is preliminary data.</text>
</comment>
<sequence length="383" mass="43814">MAGAKNWEFDCPQFYDFCNGVEDYTENIDCLGGDSPNLESKFNLKSKNLLKNRFETWNNKLSTPVNKSPFINTNRRINTTDSEKLNKLKKRLSKSEGSVNVVGACGKVFKQDSFCPGFTRKRSISDGNIRSKKKYAITPKKVPATPMCFKRTLKKDKAKKLKSTEELELEKIAELQNLTLKHLRLNEMNMKKLKLKPKPPTVPKLAPFKSEKTEKSVPEKKFQDDLKEVIKKLNRNKRFLNSNQMKRSERLGAVSSFSDIEAVGSSLSLQPSIPGLLSEVQMDIDEKDIINEFSFKKYPAHSGLFFHQNNSKKAALKPFNFHDRPEILSKSTVKVNKENIQAMKAQFSHSFHTSRIKNQNDKENMCMKAVRSDAGIVKKSFKF</sequence>
<organism evidence="1 2">
    <name type="scientific">Larinioides sclopetarius</name>
    <dbReference type="NCBI Taxonomy" id="280406"/>
    <lineage>
        <taxon>Eukaryota</taxon>
        <taxon>Metazoa</taxon>
        <taxon>Ecdysozoa</taxon>
        <taxon>Arthropoda</taxon>
        <taxon>Chelicerata</taxon>
        <taxon>Arachnida</taxon>
        <taxon>Araneae</taxon>
        <taxon>Araneomorphae</taxon>
        <taxon>Entelegynae</taxon>
        <taxon>Araneoidea</taxon>
        <taxon>Araneidae</taxon>
        <taxon>Larinioides</taxon>
    </lineage>
</organism>
<dbReference type="EMBL" id="CAXIEN010000173">
    <property type="protein sequence ID" value="CAL1283882.1"/>
    <property type="molecule type" value="Genomic_DNA"/>
</dbReference>
<reference evidence="1 2" key="1">
    <citation type="submission" date="2024-04" db="EMBL/GenBank/DDBJ databases">
        <authorList>
            <person name="Rising A."/>
            <person name="Reimegard J."/>
            <person name="Sonavane S."/>
            <person name="Akerstrom W."/>
            <person name="Nylinder S."/>
            <person name="Hedman E."/>
            <person name="Kallberg Y."/>
        </authorList>
    </citation>
    <scope>NUCLEOTIDE SEQUENCE [LARGE SCALE GENOMIC DNA]</scope>
</reference>
<gene>
    <name evidence="1" type="ORF">LARSCL_LOCUS12860</name>
</gene>
<evidence type="ECO:0000313" key="2">
    <source>
        <dbReference type="Proteomes" id="UP001497382"/>
    </source>
</evidence>
<protein>
    <submittedName>
        <fullName evidence="1">Uncharacterized protein</fullName>
    </submittedName>
</protein>